<accession>A0A4V5NVA3</accession>
<dbReference type="PANTHER" id="PTHR11575">
    <property type="entry name" value="5'-NUCLEOTIDASE-RELATED"/>
    <property type="match status" value="1"/>
</dbReference>
<feature type="chain" id="PRO_5021044165" evidence="2">
    <location>
        <begin position="22"/>
        <end position="719"/>
    </location>
</feature>
<evidence type="ECO:0000313" key="6">
    <source>
        <dbReference type="Proteomes" id="UP000305675"/>
    </source>
</evidence>
<dbReference type="GO" id="GO:0030288">
    <property type="term" value="C:outer membrane-bounded periplasmic space"/>
    <property type="evidence" value="ECO:0007669"/>
    <property type="project" value="TreeGrafter"/>
</dbReference>
<comment type="caution">
    <text evidence="5">The sequence shown here is derived from an EMBL/GenBank/DDBJ whole genome shotgun (WGS) entry which is preliminary data.</text>
</comment>
<organism evidence="5 6">
    <name type="scientific">Ferrimonas aestuarii</name>
    <dbReference type="NCBI Taxonomy" id="2569539"/>
    <lineage>
        <taxon>Bacteria</taxon>
        <taxon>Pseudomonadati</taxon>
        <taxon>Pseudomonadota</taxon>
        <taxon>Gammaproteobacteria</taxon>
        <taxon>Alteromonadales</taxon>
        <taxon>Ferrimonadaceae</taxon>
        <taxon>Ferrimonas</taxon>
    </lineage>
</organism>
<evidence type="ECO:0000313" key="5">
    <source>
        <dbReference type="EMBL" id="TKB49652.1"/>
    </source>
</evidence>
<evidence type="ECO:0000256" key="2">
    <source>
        <dbReference type="RuleBase" id="RU362119"/>
    </source>
</evidence>
<dbReference type="Gene3D" id="3.60.21.10">
    <property type="match status" value="1"/>
</dbReference>
<name>A0A4V5NVA3_9GAMM</name>
<dbReference type="InterPro" id="IPR006179">
    <property type="entry name" value="5_nucleotidase/apyrase"/>
</dbReference>
<dbReference type="InterPro" id="IPR036907">
    <property type="entry name" value="5'-Nucleotdase_C_sf"/>
</dbReference>
<dbReference type="GO" id="GO:0000166">
    <property type="term" value="F:nucleotide binding"/>
    <property type="evidence" value="ECO:0007669"/>
    <property type="project" value="UniProtKB-KW"/>
</dbReference>
<dbReference type="GO" id="GO:0009166">
    <property type="term" value="P:nucleotide catabolic process"/>
    <property type="evidence" value="ECO:0007669"/>
    <property type="project" value="InterPro"/>
</dbReference>
<dbReference type="RefSeq" id="WP_136865225.1">
    <property type="nucleotide sequence ID" value="NZ_SWCJ01000025.1"/>
</dbReference>
<evidence type="ECO:0000259" key="4">
    <source>
        <dbReference type="Pfam" id="PF02872"/>
    </source>
</evidence>
<proteinExistence type="inferred from homology"/>
<dbReference type="SUPFAM" id="SSF56300">
    <property type="entry name" value="Metallo-dependent phosphatases"/>
    <property type="match status" value="1"/>
</dbReference>
<protein>
    <submittedName>
        <fullName evidence="5">Bifunctional metallophosphatase/5'-nucleotidase</fullName>
    </submittedName>
</protein>
<evidence type="ECO:0000259" key="3">
    <source>
        <dbReference type="Pfam" id="PF00149"/>
    </source>
</evidence>
<dbReference type="PROSITE" id="PS51257">
    <property type="entry name" value="PROKAR_LIPOPROTEIN"/>
    <property type="match status" value="1"/>
</dbReference>
<dbReference type="InterPro" id="IPR029052">
    <property type="entry name" value="Metallo-depent_PP-like"/>
</dbReference>
<sequence>MKITKRSLLCLSIIAALSGCSDDDTVYVDVPSDYSPVVMEGKTLTNTNDIVVKSANEVDELTITVGATSDLHGRIFGYDYALDSEDKDAGLTRIETLLKQERTKNPNIILVDIGDTVQGNSAQLFNDDPTHPVVLSLNSMGFDAWIPGNHEFNFERSFIDRNLDHFNGAVLSSNIKWESNDVNYIRGYQVFEVDGAKVAIVGLTPSNVPNWEASAPSHFKGLKFEEELAATQAAVDELIEKFQPDVIVGALHLGRSGEAGAGVYNIASAMADKFDVILAGHEHATYIENVEKGSDTSTDISVGGGNTVEDKTLSGVYDEAARANNVKIMEPGKWGSNLALAEIELKKVDGKWTMVDTTLSNLSTKEVTQDADLSAEFQYVDDTSKADARTPLGTVNGNFTPSFDGSGGADEAVAQNYNQDAGRLYSTIHTAKVIDTPLMDFINQVQIEKSGATVSAASLFSDASNLTDGQSYTKGTSTSLYKYDNTLLGVNMSGKNLKRFMEWSYTYFNEYKAGDLTVSFKKGSPAYLYDQFDGNFKYTVDLSKPALEMDADYKVTNEGERITITEINGEAFDLNATYKVALNSYRWGSQIKKYGWGVDADVYYDSVNEQTYAIRDMLTEYVGENAGVAAADFTNPNWEFVQYAADGAITQLRNDGGAGEALWNKLRNMEVCVKIDEDNPKYPAIVTSVNVNDATTYFTNPNASAASDLEKYQGCSPAH</sequence>
<comment type="similarity">
    <text evidence="2">Belongs to the 5'-nucleotidase family.</text>
</comment>
<gene>
    <name evidence="5" type="ORF">FCL42_20110</name>
</gene>
<dbReference type="Proteomes" id="UP000305675">
    <property type="component" value="Unassembled WGS sequence"/>
</dbReference>
<dbReference type="GO" id="GO:0016787">
    <property type="term" value="F:hydrolase activity"/>
    <property type="evidence" value="ECO:0007669"/>
    <property type="project" value="UniProtKB-KW"/>
</dbReference>
<dbReference type="Pfam" id="PF00149">
    <property type="entry name" value="Metallophos"/>
    <property type="match status" value="1"/>
</dbReference>
<dbReference type="InterPro" id="IPR004843">
    <property type="entry name" value="Calcineurin-like_PHP"/>
</dbReference>
<dbReference type="PRINTS" id="PR01607">
    <property type="entry name" value="APYRASEFAMLY"/>
</dbReference>
<reference evidence="5 6" key="1">
    <citation type="submission" date="2019-04" db="EMBL/GenBank/DDBJ databases">
        <authorList>
            <person name="Hwang J.C."/>
        </authorList>
    </citation>
    <scope>NUCLEOTIDE SEQUENCE [LARGE SCALE GENOMIC DNA]</scope>
    <source>
        <strain evidence="5 6">IMCC35002</strain>
    </source>
</reference>
<dbReference type="SUPFAM" id="SSF55816">
    <property type="entry name" value="5'-nucleotidase (syn. UDP-sugar hydrolase), C-terminal domain"/>
    <property type="match status" value="1"/>
</dbReference>
<dbReference type="AlphaFoldDB" id="A0A4V5NVA3"/>
<dbReference type="OrthoDB" id="9803927at2"/>
<dbReference type="EMBL" id="SWCJ01000025">
    <property type="protein sequence ID" value="TKB49652.1"/>
    <property type="molecule type" value="Genomic_DNA"/>
</dbReference>
<dbReference type="Gene3D" id="3.90.780.10">
    <property type="entry name" value="5'-Nucleotidase, C-terminal domain"/>
    <property type="match status" value="1"/>
</dbReference>
<feature type="domain" description="Calcineurin-like phosphoesterase" evidence="3">
    <location>
        <begin position="64"/>
        <end position="284"/>
    </location>
</feature>
<keyword evidence="2" id="KW-0378">Hydrolase</keyword>
<dbReference type="InterPro" id="IPR008334">
    <property type="entry name" value="5'-Nucleotdase_C"/>
</dbReference>
<feature type="signal peptide" evidence="2">
    <location>
        <begin position="1"/>
        <end position="21"/>
    </location>
</feature>
<evidence type="ECO:0000256" key="1">
    <source>
        <dbReference type="ARBA" id="ARBA00022729"/>
    </source>
</evidence>
<keyword evidence="1 2" id="KW-0732">Signal</keyword>
<dbReference type="PANTHER" id="PTHR11575:SF6">
    <property type="entry name" value="2',3'-CYCLIC-NUCLEOTIDE 2'-PHOSPHODIESTERASE_3'-NUCLEOTIDASE"/>
    <property type="match status" value="1"/>
</dbReference>
<dbReference type="Pfam" id="PF02872">
    <property type="entry name" value="5_nucleotid_C"/>
    <property type="match status" value="1"/>
</dbReference>
<keyword evidence="6" id="KW-1185">Reference proteome</keyword>
<keyword evidence="2" id="KW-0547">Nucleotide-binding</keyword>
<feature type="domain" description="5'-Nucleotidase C-terminal" evidence="4">
    <location>
        <begin position="427"/>
        <end position="587"/>
    </location>
</feature>